<dbReference type="SUPFAM" id="SSF56300">
    <property type="entry name" value="Metallo-dependent phosphatases"/>
    <property type="match status" value="1"/>
</dbReference>
<evidence type="ECO:0000256" key="2">
    <source>
        <dbReference type="SAM" id="SignalP"/>
    </source>
</evidence>
<feature type="domain" description="Purple acid phosphatase N-terminal" evidence="4">
    <location>
        <begin position="44"/>
        <end position="143"/>
    </location>
</feature>
<name>A0A1I0YEE7_9BACT</name>
<evidence type="ECO:0000256" key="1">
    <source>
        <dbReference type="ARBA" id="ARBA00022729"/>
    </source>
</evidence>
<proteinExistence type="predicted"/>
<dbReference type="InterPro" id="IPR008963">
    <property type="entry name" value="Purple_acid_Pase-like_N"/>
</dbReference>
<dbReference type="GO" id="GO:0003993">
    <property type="term" value="F:acid phosphatase activity"/>
    <property type="evidence" value="ECO:0007669"/>
    <property type="project" value="InterPro"/>
</dbReference>
<protein>
    <submittedName>
        <fullName evidence="5">Purple acid Phosphatase, N-terminal domain</fullName>
    </submittedName>
</protein>
<evidence type="ECO:0000259" key="3">
    <source>
        <dbReference type="Pfam" id="PF00149"/>
    </source>
</evidence>
<dbReference type="PANTHER" id="PTHR45867:SF3">
    <property type="entry name" value="ACID PHOSPHATASE TYPE 7"/>
    <property type="match status" value="1"/>
</dbReference>
<dbReference type="InterPro" id="IPR015914">
    <property type="entry name" value="PAPs_N"/>
</dbReference>
<feature type="signal peptide" evidence="2">
    <location>
        <begin position="1"/>
        <end position="26"/>
    </location>
</feature>
<dbReference type="STRING" id="237018.SAMN04489723_104231"/>
<dbReference type="PANTHER" id="PTHR45867">
    <property type="entry name" value="PURPLE ACID PHOSPHATASE"/>
    <property type="match status" value="1"/>
</dbReference>
<keyword evidence="6" id="KW-1185">Reference proteome</keyword>
<dbReference type="InterPro" id="IPR029052">
    <property type="entry name" value="Metallo-depent_PP-like"/>
</dbReference>
<evidence type="ECO:0000259" key="4">
    <source>
        <dbReference type="Pfam" id="PF16656"/>
    </source>
</evidence>
<gene>
    <name evidence="5" type="ORF">SAMN04489723_104231</name>
</gene>
<dbReference type="Proteomes" id="UP000198790">
    <property type="component" value="Unassembled WGS sequence"/>
</dbReference>
<sequence length="442" mass="50915">MIMSKLSMLKRLFLAVVFAFPIGAYSQSSDTNQSNAHFLPSSKPDRIILNLSENPLEAVGVNWRTDTSQHTSKLEFAIATAGPEYREYTQLLQAKTEMLVSQQDDEPTIHANYHQVKLSGLKPGGQYVYRVGEGENWSEWFQFAIPEDDKEVNFLYFGDAQNEVVAMFSRVFREAIINLPKMDFTVYAGDLINHESADFEWGGWFDAGQWIHATIPSMMTPGNHEFSKNPPTLTPHWNAQFNLPTNGPSGLEETTYEVNYPELKIISLDGEQIDESPIYRKAQRDWLRDILTTNPRKWTVVTFHYPVYATAPDRYHDKMIDYIRPILQEFKVDLAIQGHDHAYARGRGFEENGQMDYEKGTVYVVSIAGPKMYDVKPDKWMDRKAYGTQTYQWIKVKENVLSFKTYTALGELYDSFEIHKDSKGENKLINQIPNTPERLQDK</sequence>
<dbReference type="GO" id="GO:0046872">
    <property type="term" value="F:metal ion binding"/>
    <property type="evidence" value="ECO:0007669"/>
    <property type="project" value="InterPro"/>
</dbReference>
<feature type="domain" description="Calcineurin-like phosphoesterase" evidence="3">
    <location>
        <begin position="167"/>
        <end position="343"/>
    </location>
</feature>
<dbReference type="OrthoDB" id="9809781at2"/>
<dbReference type="InterPro" id="IPR004843">
    <property type="entry name" value="Calcineurin-like_PHP"/>
</dbReference>
<dbReference type="Pfam" id="PF00149">
    <property type="entry name" value="Metallophos"/>
    <property type="match status" value="1"/>
</dbReference>
<keyword evidence="1 2" id="KW-0732">Signal</keyword>
<feature type="chain" id="PRO_5011549067" evidence="2">
    <location>
        <begin position="27"/>
        <end position="442"/>
    </location>
</feature>
<evidence type="ECO:0000313" key="5">
    <source>
        <dbReference type="EMBL" id="SFB10738.1"/>
    </source>
</evidence>
<dbReference type="EMBL" id="FOKK01000004">
    <property type="protein sequence ID" value="SFB10738.1"/>
    <property type="molecule type" value="Genomic_DNA"/>
</dbReference>
<dbReference type="Gene3D" id="2.60.40.380">
    <property type="entry name" value="Purple acid phosphatase-like, N-terminal"/>
    <property type="match status" value="1"/>
</dbReference>
<reference evidence="5 6" key="1">
    <citation type="submission" date="2016-10" db="EMBL/GenBank/DDBJ databases">
        <authorList>
            <person name="de Groot N.N."/>
        </authorList>
    </citation>
    <scope>NUCLEOTIDE SEQUENCE [LARGE SCALE GENOMIC DNA]</scope>
    <source>
        <strain evidence="5 6">DSM 23399</strain>
    </source>
</reference>
<dbReference type="Gene3D" id="3.60.21.10">
    <property type="match status" value="1"/>
</dbReference>
<dbReference type="AlphaFoldDB" id="A0A1I0YEE7"/>
<dbReference type="SUPFAM" id="SSF49363">
    <property type="entry name" value="Purple acid phosphatase, N-terminal domain"/>
    <property type="match status" value="1"/>
</dbReference>
<organism evidence="5 6">
    <name type="scientific">Algoriphagus aquimarinus</name>
    <dbReference type="NCBI Taxonomy" id="237018"/>
    <lineage>
        <taxon>Bacteria</taxon>
        <taxon>Pseudomonadati</taxon>
        <taxon>Bacteroidota</taxon>
        <taxon>Cytophagia</taxon>
        <taxon>Cytophagales</taxon>
        <taxon>Cyclobacteriaceae</taxon>
        <taxon>Algoriphagus</taxon>
    </lineage>
</organism>
<evidence type="ECO:0000313" key="6">
    <source>
        <dbReference type="Proteomes" id="UP000198790"/>
    </source>
</evidence>
<dbReference type="Pfam" id="PF16656">
    <property type="entry name" value="Pur_ac_phosph_N"/>
    <property type="match status" value="1"/>
</dbReference>
<accession>A0A1I0YEE7</accession>